<dbReference type="Gene3D" id="3.40.190.10">
    <property type="entry name" value="Periplasmic binding protein-like II"/>
    <property type="match status" value="1"/>
</dbReference>
<dbReference type="Pfam" id="PF00496">
    <property type="entry name" value="SBP_bac_5"/>
    <property type="match status" value="1"/>
</dbReference>
<dbReference type="RefSeq" id="WP_283712441.1">
    <property type="nucleotide sequence ID" value="NZ_JASJEW010000001.1"/>
</dbReference>
<organism evidence="3 4">
    <name type="scientific">Kribbibacterium absianum</name>
    <dbReference type="NCBI Taxonomy" id="3044210"/>
    <lineage>
        <taxon>Bacteria</taxon>
        <taxon>Bacillati</taxon>
        <taxon>Actinomycetota</taxon>
        <taxon>Coriobacteriia</taxon>
        <taxon>Coriobacteriales</taxon>
        <taxon>Kribbibacteriaceae</taxon>
        <taxon>Kribbibacterium</taxon>
    </lineage>
</organism>
<keyword evidence="4" id="KW-1185">Reference proteome</keyword>
<dbReference type="EMBL" id="JASJEX010000001">
    <property type="protein sequence ID" value="MDJ1128801.1"/>
    <property type="molecule type" value="Genomic_DNA"/>
</dbReference>
<name>A0ABT6ZJG9_9ACTN</name>
<dbReference type="InterPro" id="IPR000914">
    <property type="entry name" value="SBP_5_dom"/>
</dbReference>
<sequence>MAPNSFTRRTFFEAAGGTAAAVAGLGLVGCGGSDGSDGNGGGTGGSSDTGTEPPEGSPCTTALEELPLPAKGQVYNNPQDYDNVKDGGDFVLPAGEIGPAWNYFSVDGNTFTMNNFWGLYMPVNMVLSDATASKFSANPDYIDSYESTEDSGKQVITVKINEKATFNDGTAIDWTGYETVWKLMNGQDPDYQPAATDGYDQIESVAQGDDAKTCVITMSHPIYPYEPIISAVAHPKMLDKTLYQTGWDNNPNSDLGAGPFKVESCSTSSVKFVRNDAWWGKPAKLDSITYKQMDSQALFNAFKNGEVDTTGEAASGSAEMLSNFSGMQDAYIRRADSLAVANIEINTTKAPLDDIDLRKAFVQCIDQDTIRKVIFQGVHWEEEYVGSLLVPVWADGYENNMPEDVWKDLSTAEDHAKAAKKTLEDAGWTLNGDYYEKDGKPAKFSFTSFGDSTMVKNRSQAIQKMAKDAGIQVDIDAQPSSEFSNVLTSGSWDTTLFGWSSSTSWIWNGPQIYGSDSASNFTHAGSAELDAKLAKVITISDRTEQLKEFNAAEKEALQSYAFIPVFAGPDCVVCDKGTANIGPALFLSVPAETMGWQKDAE</sequence>
<feature type="region of interest" description="Disordered" evidence="1">
    <location>
        <begin position="36"/>
        <end position="59"/>
    </location>
</feature>
<dbReference type="Gene3D" id="3.90.76.10">
    <property type="entry name" value="Dipeptide-binding Protein, Domain 1"/>
    <property type="match status" value="1"/>
</dbReference>
<dbReference type="Proteomes" id="UP001431693">
    <property type="component" value="Unassembled WGS sequence"/>
</dbReference>
<dbReference type="PANTHER" id="PTHR30290:SF65">
    <property type="entry name" value="MONOACYL PHOSPHATIDYLINOSITOL TETRAMANNOSIDE-BINDING PROTEIN LPQW-RELATED"/>
    <property type="match status" value="1"/>
</dbReference>
<evidence type="ECO:0000313" key="3">
    <source>
        <dbReference type="EMBL" id="MDJ1128801.1"/>
    </source>
</evidence>
<evidence type="ECO:0000313" key="4">
    <source>
        <dbReference type="Proteomes" id="UP001431693"/>
    </source>
</evidence>
<dbReference type="CDD" id="cd08501">
    <property type="entry name" value="PBP2_Lpqw"/>
    <property type="match status" value="1"/>
</dbReference>
<reference evidence="3" key="1">
    <citation type="submission" date="2023-05" db="EMBL/GenBank/DDBJ databases">
        <title>[olsenella] sp. nov., isolated from a pig farm feces dump.</title>
        <authorList>
            <person name="Chang Y.-H."/>
        </authorList>
    </citation>
    <scope>NUCLEOTIDE SEQUENCE</scope>
    <source>
        <strain evidence="3">YH-ols2217</strain>
    </source>
</reference>
<feature type="compositionally biased region" description="Gly residues" evidence="1">
    <location>
        <begin position="36"/>
        <end position="47"/>
    </location>
</feature>
<dbReference type="Gene3D" id="3.10.105.10">
    <property type="entry name" value="Dipeptide-binding Protein, Domain 3"/>
    <property type="match status" value="1"/>
</dbReference>
<proteinExistence type="predicted"/>
<protein>
    <submittedName>
        <fullName evidence="3">ABC transporter family substrate-binding protein</fullName>
    </submittedName>
</protein>
<evidence type="ECO:0000259" key="2">
    <source>
        <dbReference type="Pfam" id="PF00496"/>
    </source>
</evidence>
<dbReference type="PANTHER" id="PTHR30290">
    <property type="entry name" value="PERIPLASMIC BINDING COMPONENT OF ABC TRANSPORTER"/>
    <property type="match status" value="1"/>
</dbReference>
<accession>A0ABT6ZJG9</accession>
<dbReference type="InterPro" id="IPR039424">
    <property type="entry name" value="SBP_5"/>
</dbReference>
<comment type="caution">
    <text evidence="3">The sequence shown here is derived from an EMBL/GenBank/DDBJ whole genome shotgun (WGS) entry which is preliminary data.</text>
</comment>
<feature type="domain" description="Solute-binding protein family 5" evidence="2">
    <location>
        <begin position="147"/>
        <end position="519"/>
    </location>
</feature>
<evidence type="ECO:0000256" key="1">
    <source>
        <dbReference type="SAM" id="MobiDB-lite"/>
    </source>
</evidence>
<dbReference type="SUPFAM" id="SSF53850">
    <property type="entry name" value="Periplasmic binding protein-like II"/>
    <property type="match status" value="1"/>
</dbReference>
<gene>
    <name evidence="3" type="ORF">QJ043_01690</name>
</gene>